<organism evidence="1 2">
    <name type="scientific">Amnibacterium flavum</name>
    <dbReference type="NCBI Taxonomy" id="2173173"/>
    <lineage>
        <taxon>Bacteria</taxon>
        <taxon>Bacillati</taxon>
        <taxon>Actinomycetota</taxon>
        <taxon>Actinomycetes</taxon>
        <taxon>Micrococcales</taxon>
        <taxon>Microbacteriaceae</taxon>
        <taxon>Amnibacterium</taxon>
    </lineage>
</organism>
<protein>
    <submittedName>
        <fullName evidence="1">Fe-S cluster assembly protein HesB</fullName>
    </submittedName>
</protein>
<reference evidence="1 2" key="1">
    <citation type="submission" date="2018-05" db="EMBL/GenBank/DDBJ databases">
        <title>Amnibacterium sp. M8JJ-5, whole genome shotgun sequence.</title>
        <authorList>
            <person name="Tuo L."/>
        </authorList>
    </citation>
    <scope>NUCLEOTIDE SEQUENCE [LARGE SCALE GENOMIC DNA]</scope>
    <source>
        <strain evidence="1 2">M8JJ-5</strain>
    </source>
</reference>
<dbReference type="Proteomes" id="UP000244893">
    <property type="component" value="Unassembled WGS sequence"/>
</dbReference>
<dbReference type="InterPro" id="IPR035903">
    <property type="entry name" value="HesB-like_dom_sf"/>
</dbReference>
<dbReference type="OrthoDB" id="4868950at2"/>
<sequence length="94" mass="9798">MLTLTDTASTVVKTIVSQIPNSDTAGVRIQGGDETEFVLGVVPTPEPDDAVVETAGARVFLDATAAQVLDDKILDALIDEEGGVVRFAIEQQAA</sequence>
<name>A0A2V1HQZ1_9MICO</name>
<dbReference type="AlphaFoldDB" id="A0A2V1HQZ1"/>
<evidence type="ECO:0000313" key="2">
    <source>
        <dbReference type="Proteomes" id="UP000244893"/>
    </source>
</evidence>
<comment type="caution">
    <text evidence="1">The sequence shown here is derived from an EMBL/GenBank/DDBJ whole genome shotgun (WGS) entry which is preliminary data.</text>
</comment>
<dbReference type="SUPFAM" id="SSF89360">
    <property type="entry name" value="HesB-like domain"/>
    <property type="match status" value="1"/>
</dbReference>
<dbReference type="RefSeq" id="WP_116757718.1">
    <property type="nucleotide sequence ID" value="NZ_JBHUEX010000001.1"/>
</dbReference>
<dbReference type="Gene3D" id="2.60.300.12">
    <property type="entry name" value="HesB-like domain"/>
    <property type="match status" value="1"/>
</dbReference>
<gene>
    <name evidence="1" type="ORF">DDQ50_15560</name>
</gene>
<proteinExistence type="predicted"/>
<dbReference type="EMBL" id="QEOP01000004">
    <property type="protein sequence ID" value="PVZ93390.1"/>
    <property type="molecule type" value="Genomic_DNA"/>
</dbReference>
<evidence type="ECO:0000313" key="1">
    <source>
        <dbReference type="EMBL" id="PVZ93390.1"/>
    </source>
</evidence>
<accession>A0A2V1HQZ1</accession>
<keyword evidence="2" id="KW-1185">Reference proteome</keyword>